<evidence type="ECO:0000256" key="4">
    <source>
        <dbReference type="ARBA" id="ARBA00022989"/>
    </source>
</evidence>
<evidence type="ECO:0000313" key="9">
    <source>
        <dbReference type="Proteomes" id="UP001586593"/>
    </source>
</evidence>
<feature type="transmembrane region" description="Helical" evidence="6">
    <location>
        <begin position="402"/>
        <end position="425"/>
    </location>
</feature>
<dbReference type="InterPro" id="IPR036259">
    <property type="entry name" value="MFS_trans_sf"/>
</dbReference>
<organism evidence="8 9">
    <name type="scientific">Phialemonium thermophilum</name>
    <dbReference type="NCBI Taxonomy" id="223376"/>
    <lineage>
        <taxon>Eukaryota</taxon>
        <taxon>Fungi</taxon>
        <taxon>Dikarya</taxon>
        <taxon>Ascomycota</taxon>
        <taxon>Pezizomycotina</taxon>
        <taxon>Sordariomycetes</taxon>
        <taxon>Sordariomycetidae</taxon>
        <taxon>Cephalothecales</taxon>
        <taxon>Cephalothecaceae</taxon>
        <taxon>Phialemonium</taxon>
    </lineage>
</organism>
<protein>
    <recommendedName>
        <fullName evidence="7">Major facilitator superfamily (MFS) profile domain-containing protein</fullName>
    </recommendedName>
</protein>
<dbReference type="PROSITE" id="PS50850">
    <property type="entry name" value="MFS"/>
    <property type="match status" value="1"/>
</dbReference>
<proteinExistence type="predicted"/>
<evidence type="ECO:0000256" key="1">
    <source>
        <dbReference type="ARBA" id="ARBA00004141"/>
    </source>
</evidence>
<feature type="domain" description="Major facilitator superfamily (MFS) profile" evidence="7">
    <location>
        <begin position="13"/>
        <end position="434"/>
    </location>
</feature>
<evidence type="ECO:0000256" key="3">
    <source>
        <dbReference type="ARBA" id="ARBA00022692"/>
    </source>
</evidence>
<feature type="transmembrane region" description="Helical" evidence="6">
    <location>
        <begin position="46"/>
        <end position="66"/>
    </location>
</feature>
<keyword evidence="3 6" id="KW-0812">Transmembrane</keyword>
<keyword evidence="5 6" id="KW-0472">Membrane</keyword>
<dbReference type="Pfam" id="PF07690">
    <property type="entry name" value="MFS_1"/>
    <property type="match status" value="1"/>
</dbReference>
<name>A0ABR3X0H0_9PEZI</name>
<evidence type="ECO:0000313" key="8">
    <source>
        <dbReference type="EMBL" id="KAL1869186.1"/>
    </source>
</evidence>
<dbReference type="SUPFAM" id="SSF103473">
    <property type="entry name" value="MFS general substrate transporter"/>
    <property type="match status" value="1"/>
</dbReference>
<feature type="transmembrane region" description="Helical" evidence="6">
    <location>
        <begin position="173"/>
        <end position="196"/>
    </location>
</feature>
<comment type="caution">
    <text evidence="8">The sequence shown here is derived from an EMBL/GenBank/DDBJ whole genome shotgun (WGS) entry which is preliminary data.</text>
</comment>
<dbReference type="PANTHER" id="PTHR43791:SF92">
    <property type="entry name" value="AGL026WP"/>
    <property type="match status" value="1"/>
</dbReference>
<feature type="transmembrane region" description="Helical" evidence="6">
    <location>
        <begin position="78"/>
        <end position="98"/>
    </location>
</feature>
<dbReference type="Proteomes" id="UP001586593">
    <property type="component" value="Unassembled WGS sequence"/>
</dbReference>
<dbReference type="InterPro" id="IPR020846">
    <property type="entry name" value="MFS_dom"/>
</dbReference>
<dbReference type="PANTHER" id="PTHR43791">
    <property type="entry name" value="PERMEASE-RELATED"/>
    <property type="match status" value="1"/>
</dbReference>
<dbReference type="Gene3D" id="1.20.1250.20">
    <property type="entry name" value="MFS general substrate transporter like domains"/>
    <property type="match status" value="2"/>
</dbReference>
<feature type="transmembrane region" description="Helical" evidence="6">
    <location>
        <begin position="249"/>
        <end position="268"/>
    </location>
</feature>
<keyword evidence="2" id="KW-0813">Transport</keyword>
<accession>A0ABR3X0H0</accession>
<dbReference type="EMBL" id="JAZHXJ010000200">
    <property type="protein sequence ID" value="KAL1869186.1"/>
    <property type="molecule type" value="Genomic_DNA"/>
</dbReference>
<feature type="transmembrane region" description="Helical" evidence="6">
    <location>
        <begin position="141"/>
        <end position="161"/>
    </location>
</feature>
<feature type="transmembrane region" description="Helical" evidence="6">
    <location>
        <begin position="110"/>
        <end position="129"/>
    </location>
</feature>
<evidence type="ECO:0000256" key="2">
    <source>
        <dbReference type="ARBA" id="ARBA00022448"/>
    </source>
</evidence>
<gene>
    <name evidence="8" type="ORF">VTK73DRAFT_3322</name>
</gene>
<reference evidence="8 9" key="1">
    <citation type="journal article" date="2024" name="Commun. Biol.">
        <title>Comparative genomic analysis of thermophilic fungi reveals convergent evolutionary adaptations and gene losses.</title>
        <authorList>
            <person name="Steindorff A.S."/>
            <person name="Aguilar-Pontes M.V."/>
            <person name="Robinson A.J."/>
            <person name="Andreopoulos B."/>
            <person name="LaButti K."/>
            <person name="Kuo A."/>
            <person name="Mondo S."/>
            <person name="Riley R."/>
            <person name="Otillar R."/>
            <person name="Haridas S."/>
            <person name="Lipzen A."/>
            <person name="Grimwood J."/>
            <person name="Schmutz J."/>
            <person name="Clum A."/>
            <person name="Reid I.D."/>
            <person name="Moisan M.C."/>
            <person name="Butler G."/>
            <person name="Nguyen T.T.M."/>
            <person name="Dewar K."/>
            <person name="Conant G."/>
            <person name="Drula E."/>
            <person name="Henrissat B."/>
            <person name="Hansel C."/>
            <person name="Singer S."/>
            <person name="Hutchinson M.I."/>
            <person name="de Vries R.P."/>
            <person name="Natvig D.O."/>
            <person name="Powell A.J."/>
            <person name="Tsang A."/>
            <person name="Grigoriev I.V."/>
        </authorList>
    </citation>
    <scope>NUCLEOTIDE SEQUENCE [LARGE SCALE GENOMIC DNA]</scope>
    <source>
        <strain evidence="8 9">ATCC 24622</strain>
    </source>
</reference>
<evidence type="ECO:0000256" key="6">
    <source>
        <dbReference type="SAM" id="Phobius"/>
    </source>
</evidence>
<sequence>MEKKLKRKIDLRLMPCIIIMYILNYIDRNNIAAARLAGLERDLHLSSVQFQTAVSILFVGYLLMQIPSNLFLNKVGKPAIYLPTCMVLWGVISTATAGCSNAAGLLAVRFFLGFVEAAYFPGCLYYLSCWYTRSELGFRTAVLYSGALISGAFSGLIAAGVTSKMDGARGFGAWQWLFIIEGVVTIAVALAAFFILPNFPRTTPWLSEQERALAAWRLEEDIGEDDWIDAQHQTFWQGAKLAFMDIKTYVLLVLLFGIVASGSVTNFFPTVVATLNYSKVNSLLLTAPPYVLAVITTYLNATHADRTGERYWHITIPLWISVAAFILAATTSSVAPRYVSMMLMVPAVYSGYVVALAWISNTLPRPPAKRAAALAFINAVSNSSSIYASYMYPESAGPQYTVAFAVNCCTSFVAIVASTVLRFMLVRLNKKLDAGIYVEGAINALPGEAAEHGFRFRV</sequence>
<keyword evidence="9" id="KW-1185">Reference proteome</keyword>
<evidence type="ECO:0000259" key="7">
    <source>
        <dbReference type="PROSITE" id="PS50850"/>
    </source>
</evidence>
<comment type="subcellular location">
    <subcellularLocation>
        <location evidence="1">Membrane</location>
        <topology evidence="1">Multi-pass membrane protein</topology>
    </subcellularLocation>
</comment>
<feature type="transmembrane region" description="Helical" evidence="6">
    <location>
        <begin position="280"/>
        <end position="299"/>
    </location>
</feature>
<dbReference type="InterPro" id="IPR011701">
    <property type="entry name" value="MFS"/>
</dbReference>
<feature type="transmembrane region" description="Helical" evidence="6">
    <location>
        <begin position="338"/>
        <end position="359"/>
    </location>
</feature>
<evidence type="ECO:0000256" key="5">
    <source>
        <dbReference type="ARBA" id="ARBA00023136"/>
    </source>
</evidence>
<feature type="transmembrane region" description="Helical" evidence="6">
    <location>
        <begin position="9"/>
        <end position="26"/>
    </location>
</feature>
<keyword evidence="4 6" id="KW-1133">Transmembrane helix</keyword>
<feature type="transmembrane region" description="Helical" evidence="6">
    <location>
        <begin position="311"/>
        <end position="332"/>
    </location>
</feature>
<feature type="transmembrane region" description="Helical" evidence="6">
    <location>
        <begin position="371"/>
        <end position="390"/>
    </location>
</feature>